<keyword evidence="3" id="KW-1185">Reference proteome</keyword>
<evidence type="ECO:0008006" key="4">
    <source>
        <dbReference type="Google" id="ProtNLM"/>
    </source>
</evidence>
<gene>
    <name evidence="2" type="ORF">ODALV1_LOCUS2962</name>
</gene>
<accession>A0ABP1PTH9</accession>
<name>A0ABP1PTH9_9HEXA</name>
<dbReference type="Proteomes" id="UP001642540">
    <property type="component" value="Unassembled WGS sequence"/>
</dbReference>
<dbReference type="PANTHER" id="PTHR31328">
    <property type="entry name" value="BIOGENESIS OF LYSOSOME-RELATED ORGANELLES COMPLEX 1 SUBUNIT 6"/>
    <property type="match status" value="1"/>
</dbReference>
<feature type="compositionally biased region" description="Basic and acidic residues" evidence="1">
    <location>
        <begin position="133"/>
        <end position="145"/>
    </location>
</feature>
<feature type="compositionally biased region" description="Pro residues" evidence="1">
    <location>
        <begin position="148"/>
        <end position="157"/>
    </location>
</feature>
<comment type="caution">
    <text evidence="2">The sequence shown here is derived from an EMBL/GenBank/DDBJ whole genome shotgun (WGS) entry which is preliminary data.</text>
</comment>
<dbReference type="Pfam" id="PF14712">
    <property type="entry name" value="Snapin_Pallidin"/>
    <property type="match status" value="1"/>
</dbReference>
<dbReference type="PANTHER" id="PTHR31328:SF2">
    <property type="entry name" value="BIOGENESIS OF LYSOSOME-RELATED ORGANELLES COMPLEX 1 SUBUNIT 6"/>
    <property type="match status" value="1"/>
</dbReference>
<evidence type="ECO:0000256" key="1">
    <source>
        <dbReference type="SAM" id="MobiDB-lite"/>
    </source>
</evidence>
<feature type="region of interest" description="Disordered" evidence="1">
    <location>
        <begin position="1"/>
        <end position="28"/>
    </location>
</feature>
<evidence type="ECO:0000313" key="2">
    <source>
        <dbReference type="EMBL" id="CAL8074687.1"/>
    </source>
</evidence>
<protein>
    <recommendedName>
        <fullName evidence="4">Biogenesis of lysosome-related organelles complex 1 subunit 6</fullName>
    </recommendedName>
</protein>
<reference evidence="2 3" key="1">
    <citation type="submission" date="2024-08" db="EMBL/GenBank/DDBJ databases">
        <authorList>
            <person name="Cucini C."/>
            <person name="Frati F."/>
        </authorList>
    </citation>
    <scope>NUCLEOTIDE SEQUENCE [LARGE SCALE GENOMIC DNA]</scope>
</reference>
<dbReference type="EMBL" id="CAXLJM020000007">
    <property type="protein sequence ID" value="CAL8074687.1"/>
    <property type="molecule type" value="Genomic_DNA"/>
</dbReference>
<feature type="compositionally biased region" description="Acidic residues" evidence="1">
    <location>
        <begin position="1"/>
        <end position="13"/>
    </location>
</feature>
<dbReference type="InterPro" id="IPR028119">
    <property type="entry name" value="Snapin/Pallidin/Snn1"/>
</dbReference>
<feature type="region of interest" description="Disordered" evidence="1">
    <location>
        <begin position="133"/>
        <end position="157"/>
    </location>
</feature>
<organism evidence="2 3">
    <name type="scientific">Orchesella dallaii</name>
    <dbReference type="NCBI Taxonomy" id="48710"/>
    <lineage>
        <taxon>Eukaryota</taxon>
        <taxon>Metazoa</taxon>
        <taxon>Ecdysozoa</taxon>
        <taxon>Arthropoda</taxon>
        <taxon>Hexapoda</taxon>
        <taxon>Collembola</taxon>
        <taxon>Entomobryomorpha</taxon>
        <taxon>Entomobryoidea</taxon>
        <taxon>Orchesellidae</taxon>
        <taxon>Orchesellinae</taxon>
        <taxon>Orchesella</taxon>
    </lineage>
</organism>
<evidence type="ECO:0000313" key="3">
    <source>
        <dbReference type="Proteomes" id="UP001642540"/>
    </source>
</evidence>
<sequence>MLEPLSDPEEDQNEIQKSTPDFAQGSEMKLPDVVEGLFPEAAVNGLLKHFKMELTHVSSEIRQLTGKQDELLEKVETHNQELEASLEMGELAKVMNEMKMGLERLTKLRQDMNTVHDRSEKLKQRAEKLVTVRQTAERKEEELVAKMEPPPPCSEEK</sequence>
<proteinExistence type="predicted"/>